<dbReference type="EMBL" id="MDEH01000009">
    <property type="protein sequence ID" value="PPU71584.1"/>
    <property type="molecule type" value="Genomic_DNA"/>
</dbReference>
<accession>A0A2S7DCY5</accession>
<dbReference type="OrthoDB" id="6008189at2"/>
<dbReference type="AlphaFoldDB" id="A0A2S7DCY5"/>
<gene>
    <name evidence="2" type="ORF">XmelCFBP4644_14840</name>
</gene>
<feature type="compositionally biased region" description="Polar residues" evidence="1">
    <location>
        <begin position="35"/>
        <end position="45"/>
    </location>
</feature>
<name>A0A2S7DCY5_9XANT</name>
<feature type="region of interest" description="Disordered" evidence="1">
    <location>
        <begin position="29"/>
        <end position="55"/>
    </location>
</feature>
<proteinExistence type="predicted"/>
<comment type="caution">
    <text evidence="2">The sequence shown here is derived from an EMBL/GenBank/DDBJ whole genome shotgun (WGS) entry which is preliminary data.</text>
</comment>
<dbReference type="RefSeq" id="WP_104587995.1">
    <property type="nucleotide sequence ID" value="NZ_JAJGQH010000012.1"/>
</dbReference>
<reference evidence="2 3" key="1">
    <citation type="submission" date="2016-08" db="EMBL/GenBank/DDBJ databases">
        <authorList>
            <person name="Seilhamer J.J."/>
        </authorList>
    </citation>
    <scope>NUCLEOTIDE SEQUENCE [LARGE SCALE GENOMIC DNA]</scope>
    <source>
        <strain evidence="2 3">CFBP4644</strain>
    </source>
</reference>
<evidence type="ECO:0000313" key="3">
    <source>
        <dbReference type="Proteomes" id="UP000239865"/>
    </source>
</evidence>
<protein>
    <submittedName>
        <fullName evidence="2">Uncharacterized protein</fullName>
    </submittedName>
</protein>
<evidence type="ECO:0000256" key="1">
    <source>
        <dbReference type="SAM" id="MobiDB-lite"/>
    </source>
</evidence>
<dbReference type="Proteomes" id="UP000239865">
    <property type="component" value="Unassembled WGS sequence"/>
</dbReference>
<evidence type="ECO:0000313" key="2">
    <source>
        <dbReference type="EMBL" id="PPU71584.1"/>
    </source>
</evidence>
<sequence>MWLCDVLGLSSQSRSAIESAFDPVVLPAKGPRSAVSRSFASSPKRQSGGAPFQRTGLAARRIQRHIVPMSGTKVP</sequence>
<organism evidence="2 3">
    <name type="scientific">Xanthomonas melonis</name>
    <dbReference type="NCBI Taxonomy" id="56456"/>
    <lineage>
        <taxon>Bacteria</taxon>
        <taxon>Pseudomonadati</taxon>
        <taxon>Pseudomonadota</taxon>
        <taxon>Gammaproteobacteria</taxon>
        <taxon>Lysobacterales</taxon>
        <taxon>Lysobacteraceae</taxon>
        <taxon>Xanthomonas</taxon>
    </lineage>
</organism>